<evidence type="ECO:0000313" key="1">
    <source>
        <dbReference type="EMBL" id="KAJ9070370.1"/>
    </source>
</evidence>
<sequence>MRWIPLPLSLAGVYLLLFLNSCMSQGNSDSPRSILDQQAKSVLAPSPTTDPFNLPEPVAKVIVTEFKTEDTPDPDVLTITKTSYVNTNGSPVKPPTSNPDQGIETLKNAGIGLGVVIVIALIGIFILRKWKFSVCILNLNLCFPWIRLNISSFQHYLLTSFSQPAGFVKSWPRPKELGNVPTNLTPSSFVICMRHEFSTI</sequence>
<accession>A0ACC2T6Z9</accession>
<protein>
    <submittedName>
        <fullName evidence="1">Uncharacterized protein</fullName>
    </submittedName>
</protein>
<keyword evidence="2" id="KW-1185">Reference proteome</keyword>
<dbReference type="EMBL" id="QTSX02003577">
    <property type="protein sequence ID" value="KAJ9070370.1"/>
    <property type="molecule type" value="Genomic_DNA"/>
</dbReference>
<proteinExistence type="predicted"/>
<comment type="caution">
    <text evidence="1">The sequence shown here is derived from an EMBL/GenBank/DDBJ whole genome shotgun (WGS) entry which is preliminary data.</text>
</comment>
<dbReference type="Proteomes" id="UP001165960">
    <property type="component" value="Unassembled WGS sequence"/>
</dbReference>
<reference evidence="1" key="1">
    <citation type="submission" date="2022-04" db="EMBL/GenBank/DDBJ databases">
        <title>Genome of the entomopathogenic fungus Entomophthora muscae.</title>
        <authorList>
            <person name="Elya C."/>
            <person name="Lovett B.R."/>
            <person name="Lee E."/>
            <person name="Macias A.M."/>
            <person name="Hajek A.E."/>
            <person name="De Bivort B.L."/>
            <person name="Kasson M.T."/>
            <person name="De Fine Licht H.H."/>
            <person name="Stajich J.E."/>
        </authorList>
    </citation>
    <scope>NUCLEOTIDE SEQUENCE</scope>
    <source>
        <strain evidence="1">Berkeley</strain>
    </source>
</reference>
<gene>
    <name evidence="1" type="ORF">DSO57_1008668</name>
</gene>
<name>A0ACC2T6Z9_9FUNG</name>
<organism evidence="1 2">
    <name type="scientific">Entomophthora muscae</name>
    <dbReference type="NCBI Taxonomy" id="34485"/>
    <lineage>
        <taxon>Eukaryota</taxon>
        <taxon>Fungi</taxon>
        <taxon>Fungi incertae sedis</taxon>
        <taxon>Zoopagomycota</taxon>
        <taxon>Entomophthoromycotina</taxon>
        <taxon>Entomophthoromycetes</taxon>
        <taxon>Entomophthorales</taxon>
        <taxon>Entomophthoraceae</taxon>
        <taxon>Entomophthora</taxon>
    </lineage>
</organism>
<evidence type="ECO:0000313" key="2">
    <source>
        <dbReference type="Proteomes" id="UP001165960"/>
    </source>
</evidence>